<dbReference type="Proteomes" id="UP000193622">
    <property type="component" value="Unassembled WGS sequence"/>
</dbReference>
<keyword evidence="1" id="KW-0812">Transmembrane</keyword>
<evidence type="ECO:0000313" key="3">
    <source>
        <dbReference type="Proteomes" id="UP000193622"/>
    </source>
</evidence>
<keyword evidence="1" id="KW-1133">Transmembrane helix</keyword>
<accession>A0A1X1WR77</accession>
<evidence type="ECO:0000256" key="1">
    <source>
        <dbReference type="SAM" id="Phobius"/>
    </source>
</evidence>
<protein>
    <submittedName>
        <fullName evidence="2">Uncharacterized protein</fullName>
    </submittedName>
</protein>
<reference evidence="2 3" key="1">
    <citation type="submission" date="2016-01" db="EMBL/GenBank/DDBJ databases">
        <title>The new phylogeny of the genus Mycobacterium.</title>
        <authorList>
            <person name="Tarcisio F."/>
            <person name="Conor M."/>
            <person name="Antonella G."/>
            <person name="Elisabetta G."/>
            <person name="Giulia F.S."/>
            <person name="Sara T."/>
            <person name="Anna F."/>
            <person name="Clotilde B."/>
            <person name="Roberto B."/>
            <person name="Veronica D.S."/>
            <person name="Fabio R."/>
            <person name="Monica P."/>
            <person name="Olivier J."/>
            <person name="Enrico T."/>
            <person name="Nicola S."/>
        </authorList>
    </citation>
    <scope>NUCLEOTIDE SEQUENCE [LARGE SCALE GENOMIC DNA]</scope>
    <source>
        <strain evidence="2 3">DSM 45541</strain>
    </source>
</reference>
<proteinExistence type="predicted"/>
<dbReference type="RefSeq" id="WP_024445412.1">
    <property type="nucleotide sequence ID" value="NZ_JAPQYE010000003.1"/>
</dbReference>
<comment type="caution">
    <text evidence="2">The sequence shown here is derived from an EMBL/GenBank/DDBJ whole genome shotgun (WGS) entry which is preliminary data.</text>
</comment>
<gene>
    <name evidence="2" type="ORF">AWC12_10270</name>
</gene>
<organism evidence="2 3">
    <name type="scientific">Mycolicibacterium iranicum</name>
    <name type="common">Mycobacterium iranicum</name>
    <dbReference type="NCBI Taxonomy" id="912594"/>
    <lineage>
        <taxon>Bacteria</taxon>
        <taxon>Bacillati</taxon>
        <taxon>Actinomycetota</taxon>
        <taxon>Actinomycetes</taxon>
        <taxon>Mycobacteriales</taxon>
        <taxon>Mycobacteriaceae</taxon>
        <taxon>Mycolicibacterium</taxon>
    </lineage>
</organism>
<feature type="transmembrane region" description="Helical" evidence="1">
    <location>
        <begin position="26"/>
        <end position="44"/>
    </location>
</feature>
<sequence>MFVIATIEAGPDPTAPLRYDEKDTDMVYVVGGAIAVGLIGYGVYKAAEYAGKIHQHEAEHAGADGGS</sequence>
<keyword evidence="1" id="KW-0472">Membrane</keyword>
<evidence type="ECO:0000313" key="2">
    <source>
        <dbReference type="EMBL" id="ORV89008.1"/>
    </source>
</evidence>
<name>A0A1X1WR77_MYCIR</name>
<dbReference type="AlphaFoldDB" id="A0A1X1WR77"/>
<dbReference type="EMBL" id="LQPC01000027">
    <property type="protein sequence ID" value="ORV89008.1"/>
    <property type="molecule type" value="Genomic_DNA"/>
</dbReference>